<sequence length="113" mass="11980">MKPSEALALHRNEVLRILDAAGALNPRVFGSVARGEDTEGSDLDLWIDAPPGFTLFNLGRLIADFEALLGVPVDIGTGFRATHIEDADQAGSAAVLALAFFGLVAWVVHKLAK</sequence>
<dbReference type="SUPFAM" id="SSF81301">
    <property type="entry name" value="Nucleotidyltransferase"/>
    <property type="match status" value="1"/>
</dbReference>
<dbReference type="GO" id="GO:0046872">
    <property type="term" value="F:metal ion binding"/>
    <property type="evidence" value="ECO:0007669"/>
    <property type="project" value="UniProtKB-KW"/>
</dbReference>
<dbReference type="Pfam" id="PF01909">
    <property type="entry name" value="NTP_transf_2"/>
    <property type="match status" value="1"/>
</dbReference>
<evidence type="ECO:0000256" key="2">
    <source>
        <dbReference type="ARBA" id="ARBA00022649"/>
    </source>
</evidence>
<keyword evidence="10" id="KW-0812">Transmembrane</keyword>
<keyword evidence="10" id="KW-1133">Transmembrane helix</keyword>
<keyword evidence="7" id="KW-0067">ATP-binding</keyword>
<evidence type="ECO:0000256" key="3">
    <source>
        <dbReference type="ARBA" id="ARBA00022679"/>
    </source>
</evidence>
<keyword evidence="6" id="KW-0547">Nucleotide-binding</keyword>
<evidence type="ECO:0000256" key="8">
    <source>
        <dbReference type="ARBA" id="ARBA00022842"/>
    </source>
</evidence>
<dbReference type="EMBL" id="QDHA01000131">
    <property type="protein sequence ID" value="RCJ03717.1"/>
    <property type="molecule type" value="Genomic_DNA"/>
</dbReference>
<comment type="similarity">
    <text evidence="9">Belongs to the MntA antitoxin family.</text>
</comment>
<dbReference type="Gene3D" id="3.30.460.10">
    <property type="entry name" value="Beta Polymerase, domain 2"/>
    <property type="match status" value="1"/>
</dbReference>
<evidence type="ECO:0000256" key="9">
    <source>
        <dbReference type="ARBA" id="ARBA00038276"/>
    </source>
</evidence>
<dbReference type="CDD" id="cd05403">
    <property type="entry name" value="NT_KNTase_like"/>
    <property type="match status" value="1"/>
</dbReference>
<evidence type="ECO:0000256" key="4">
    <source>
        <dbReference type="ARBA" id="ARBA00022695"/>
    </source>
</evidence>
<evidence type="ECO:0000256" key="6">
    <source>
        <dbReference type="ARBA" id="ARBA00022741"/>
    </source>
</evidence>
<dbReference type="GO" id="GO:0016779">
    <property type="term" value="F:nucleotidyltransferase activity"/>
    <property type="evidence" value="ECO:0007669"/>
    <property type="project" value="UniProtKB-KW"/>
</dbReference>
<protein>
    <submittedName>
        <fullName evidence="12">Nucleotidyltransferase</fullName>
    </submittedName>
</protein>
<evidence type="ECO:0000259" key="11">
    <source>
        <dbReference type="Pfam" id="PF01909"/>
    </source>
</evidence>
<comment type="cofactor">
    <cofactor evidence="1">
        <name>Mg(2+)</name>
        <dbReference type="ChEBI" id="CHEBI:18420"/>
    </cofactor>
</comment>
<evidence type="ECO:0000313" key="13">
    <source>
        <dbReference type="Proteomes" id="UP000253501"/>
    </source>
</evidence>
<feature type="transmembrane region" description="Helical" evidence="10">
    <location>
        <begin position="90"/>
        <end position="108"/>
    </location>
</feature>
<dbReference type="InterPro" id="IPR052038">
    <property type="entry name" value="Type-VII_TA_antitoxin"/>
</dbReference>
<keyword evidence="5" id="KW-0479">Metal-binding</keyword>
<organism evidence="12 13">
    <name type="scientific">Cupriavidus necator</name>
    <name type="common">Alcaligenes eutrophus</name>
    <name type="synonym">Ralstonia eutropha</name>
    <dbReference type="NCBI Taxonomy" id="106590"/>
    <lineage>
        <taxon>Bacteria</taxon>
        <taxon>Pseudomonadati</taxon>
        <taxon>Pseudomonadota</taxon>
        <taxon>Betaproteobacteria</taxon>
        <taxon>Burkholderiales</taxon>
        <taxon>Burkholderiaceae</taxon>
        <taxon>Cupriavidus</taxon>
    </lineage>
</organism>
<name>A0A367P914_CUPNE</name>
<comment type="caution">
    <text evidence="12">The sequence shown here is derived from an EMBL/GenBank/DDBJ whole genome shotgun (WGS) entry which is preliminary data.</text>
</comment>
<proteinExistence type="inferred from homology"/>
<evidence type="ECO:0000256" key="1">
    <source>
        <dbReference type="ARBA" id="ARBA00001946"/>
    </source>
</evidence>
<dbReference type="PANTHER" id="PTHR33571">
    <property type="entry name" value="SSL8005 PROTEIN"/>
    <property type="match status" value="1"/>
</dbReference>
<accession>A0A367P914</accession>
<keyword evidence="2" id="KW-1277">Toxin-antitoxin system</keyword>
<dbReference type="GO" id="GO:0005524">
    <property type="term" value="F:ATP binding"/>
    <property type="evidence" value="ECO:0007669"/>
    <property type="project" value="UniProtKB-KW"/>
</dbReference>
<keyword evidence="4" id="KW-0548">Nucleotidyltransferase</keyword>
<evidence type="ECO:0000256" key="10">
    <source>
        <dbReference type="SAM" id="Phobius"/>
    </source>
</evidence>
<evidence type="ECO:0000256" key="5">
    <source>
        <dbReference type="ARBA" id="ARBA00022723"/>
    </source>
</evidence>
<reference evidence="12 13" key="1">
    <citation type="submission" date="2018-04" db="EMBL/GenBank/DDBJ databases">
        <title>Cupriavidus necator CR12 genome sequencing and assembly.</title>
        <authorList>
            <person name="Ben Fekih I."/>
            <person name="Mazhar H.S."/>
            <person name="Bello S.K."/>
            <person name="Rensing C."/>
        </authorList>
    </citation>
    <scope>NUCLEOTIDE SEQUENCE [LARGE SCALE GENOMIC DNA]</scope>
    <source>
        <strain evidence="12 13">CR12</strain>
    </source>
</reference>
<dbReference type="PANTHER" id="PTHR33571:SF12">
    <property type="entry name" value="BSL3053 PROTEIN"/>
    <property type="match status" value="1"/>
</dbReference>
<dbReference type="RefSeq" id="WP_114136051.1">
    <property type="nucleotide sequence ID" value="NZ_CP068436.1"/>
</dbReference>
<gene>
    <name evidence="12" type="ORF">DDK22_35805</name>
</gene>
<dbReference type="AlphaFoldDB" id="A0A367P914"/>
<keyword evidence="8" id="KW-0460">Magnesium</keyword>
<feature type="domain" description="Polymerase nucleotidyl transferase" evidence="11">
    <location>
        <begin position="28"/>
        <end position="77"/>
    </location>
</feature>
<keyword evidence="3 12" id="KW-0808">Transferase</keyword>
<evidence type="ECO:0000313" key="12">
    <source>
        <dbReference type="EMBL" id="RCJ03717.1"/>
    </source>
</evidence>
<evidence type="ECO:0000256" key="7">
    <source>
        <dbReference type="ARBA" id="ARBA00022840"/>
    </source>
</evidence>
<dbReference type="InterPro" id="IPR043519">
    <property type="entry name" value="NT_sf"/>
</dbReference>
<dbReference type="InterPro" id="IPR002934">
    <property type="entry name" value="Polymerase_NTP_transf_dom"/>
</dbReference>
<keyword evidence="10" id="KW-0472">Membrane</keyword>
<dbReference type="Proteomes" id="UP000253501">
    <property type="component" value="Unassembled WGS sequence"/>
</dbReference>